<dbReference type="EMBL" id="NIDE01000005">
    <property type="protein sequence ID" value="OWK41784.1"/>
    <property type="molecule type" value="Genomic_DNA"/>
</dbReference>
<protein>
    <submittedName>
        <fullName evidence="14">Fatty acid desaturase</fullName>
    </submittedName>
</protein>
<dbReference type="Proteomes" id="UP000214646">
    <property type="component" value="Unassembled WGS sequence"/>
</dbReference>
<evidence type="ECO:0000256" key="9">
    <source>
        <dbReference type="ARBA" id="ARBA00023098"/>
    </source>
</evidence>
<comment type="similarity">
    <text evidence="2">Belongs to the fatty acid desaturase type 2 family.</text>
</comment>
<sequence>MPATVEIPVAPPAAPLSDVVPALKPETAAPADHKSQRIGSRSPLDFIGPAAFIAMHLACVSVFFVEFTWLGLGMMVGLYLIRGFGLTGGFHRYFSHRGYKMSRWFQFVIAWIGTASLQRGPMWWCAHHRLHHKHSDQEQDPHSPIVGSIFWSHVGWILSPRFGEVEWDQIRDWQKYPELKWLDKYDWLPGVLLGLGCLAVGVSEFVWAFVVGTVLLYHATFMVNSVCHLVGRRRFETSDKSRNNWFVAIFSMGEGWHNNHHHYPSAARQGFKWYEFDLSYCILKTLSWVGLVWDLRQPTPRALSKNLIGAAPAEAKA</sequence>
<feature type="transmembrane region" description="Helical" evidence="12">
    <location>
        <begin position="187"/>
        <end position="209"/>
    </location>
</feature>
<feature type="domain" description="Fatty acid desaturase" evidence="13">
    <location>
        <begin position="68"/>
        <end position="274"/>
    </location>
</feature>
<feature type="transmembrane region" description="Helical" evidence="12">
    <location>
        <begin position="71"/>
        <end position="94"/>
    </location>
</feature>
<keyword evidence="7" id="KW-0560">Oxidoreductase</keyword>
<evidence type="ECO:0000256" key="1">
    <source>
        <dbReference type="ARBA" id="ARBA00004141"/>
    </source>
</evidence>
<dbReference type="InterPro" id="IPR015876">
    <property type="entry name" value="Acyl-CoA_DS"/>
</dbReference>
<accession>A0A225DQ88</accession>
<dbReference type="RefSeq" id="WP_238602653.1">
    <property type="nucleotide sequence ID" value="NZ_NIDE01000005.1"/>
</dbReference>
<keyword evidence="6 12" id="KW-1133">Transmembrane helix</keyword>
<evidence type="ECO:0000256" key="6">
    <source>
        <dbReference type="ARBA" id="ARBA00022989"/>
    </source>
</evidence>
<dbReference type="CDD" id="cd03505">
    <property type="entry name" value="Delta9-FADS-like"/>
    <property type="match status" value="1"/>
</dbReference>
<dbReference type="InterPro" id="IPR005804">
    <property type="entry name" value="FA_desaturase_dom"/>
</dbReference>
<organism evidence="14 15">
    <name type="scientific">Fimbriiglobus ruber</name>
    <dbReference type="NCBI Taxonomy" id="1908690"/>
    <lineage>
        <taxon>Bacteria</taxon>
        <taxon>Pseudomonadati</taxon>
        <taxon>Planctomycetota</taxon>
        <taxon>Planctomycetia</taxon>
        <taxon>Gemmatales</taxon>
        <taxon>Gemmataceae</taxon>
        <taxon>Fimbriiglobus</taxon>
    </lineage>
</organism>
<evidence type="ECO:0000256" key="2">
    <source>
        <dbReference type="ARBA" id="ARBA00008749"/>
    </source>
</evidence>
<gene>
    <name evidence="14" type="ORF">FRUB_03862</name>
</gene>
<proteinExistence type="inferred from homology"/>
<feature type="transmembrane region" description="Helical" evidence="12">
    <location>
        <begin position="44"/>
        <end position="65"/>
    </location>
</feature>
<evidence type="ECO:0000256" key="7">
    <source>
        <dbReference type="ARBA" id="ARBA00023002"/>
    </source>
</evidence>
<name>A0A225DQ88_9BACT</name>
<evidence type="ECO:0000256" key="4">
    <source>
        <dbReference type="ARBA" id="ARBA00022692"/>
    </source>
</evidence>
<reference evidence="15" key="1">
    <citation type="submission" date="2017-06" db="EMBL/GenBank/DDBJ databases">
        <title>Genome analysis of Fimbriiglobus ruber SP5, the first member of the order Planctomycetales with confirmed chitinolytic capability.</title>
        <authorList>
            <person name="Ravin N.V."/>
            <person name="Rakitin A.L."/>
            <person name="Ivanova A.A."/>
            <person name="Beletsky A.V."/>
            <person name="Kulichevskaya I.S."/>
            <person name="Mardanov A.V."/>
            <person name="Dedysh S.N."/>
        </authorList>
    </citation>
    <scope>NUCLEOTIDE SEQUENCE [LARGE SCALE GENOMIC DNA]</scope>
    <source>
        <strain evidence="15">SP5</strain>
    </source>
</reference>
<evidence type="ECO:0000256" key="11">
    <source>
        <dbReference type="ARBA" id="ARBA00023160"/>
    </source>
</evidence>
<evidence type="ECO:0000256" key="12">
    <source>
        <dbReference type="SAM" id="Phobius"/>
    </source>
</evidence>
<dbReference type="PANTHER" id="PTHR11351">
    <property type="entry name" value="ACYL-COA DESATURASE"/>
    <property type="match status" value="1"/>
</dbReference>
<comment type="caution">
    <text evidence="14">The sequence shown here is derived from an EMBL/GenBank/DDBJ whole genome shotgun (WGS) entry which is preliminary data.</text>
</comment>
<dbReference type="GO" id="GO:0016020">
    <property type="term" value="C:membrane"/>
    <property type="evidence" value="ECO:0007669"/>
    <property type="project" value="UniProtKB-SubCell"/>
</dbReference>
<keyword evidence="10 12" id="KW-0472">Membrane</keyword>
<keyword evidence="3" id="KW-0444">Lipid biosynthesis</keyword>
<keyword evidence="8" id="KW-0408">Iron</keyword>
<dbReference type="GO" id="GO:0006633">
    <property type="term" value="P:fatty acid biosynthetic process"/>
    <property type="evidence" value="ECO:0007669"/>
    <property type="project" value="UniProtKB-KW"/>
</dbReference>
<keyword evidence="4 12" id="KW-0812">Transmembrane</keyword>
<comment type="subcellular location">
    <subcellularLocation>
        <location evidence="1">Membrane</location>
        <topology evidence="1">Multi-pass membrane protein</topology>
    </subcellularLocation>
</comment>
<evidence type="ECO:0000259" key="13">
    <source>
        <dbReference type="Pfam" id="PF00487"/>
    </source>
</evidence>
<evidence type="ECO:0000256" key="8">
    <source>
        <dbReference type="ARBA" id="ARBA00023004"/>
    </source>
</evidence>
<keyword evidence="9" id="KW-0443">Lipid metabolism</keyword>
<dbReference type="PANTHER" id="PTHR11351:SF31">
    <property type="entry name" value="DESATURASE 1, ISOFORM A-RELATED"/>
    <property type="match status" value="1"/>
</dbReference>
<evidence type="ECO:0000313" key="15">
    <source>
        <dbReference type="Proteomes" id="UP000214646"/>
    </source>
</evidence>
<keyword evidence="5" id="KW-0276">Fatty acid metabolism</keyword>
<evidence type="ECO:0000256" key="10">
    <source>
        <dbReference type="ARBA" id="ARBA00023136"/>
    </source>
</evidence>
<keyword evidence="11" id="KW-0275">Fatty acid biosynthesis</keyword>
<dbReference type="Pfam" id="PF00487">
    <property type="entry name" value="FA_desaturase"/>
    <property type="match status" value="1"/>
</dbReference>
<evidence type="ECO:0000256" key="5">
    <source>
        <dbReference type="ARBA" id="ARBA00022832"/>
    </source>
</evidence>
<dbReference type="AlphaFoldDB" id="A0A225DQ88"/>
<evidence type="ECO:0000313" key="14">
    <source>
        <dbReference type="EMBL" id="OWK41784.1"/>
    </source>
</evidence>
<dbReference type="PRINTS" id="PR00075">
    <property type="entry name" value="FACDDSATRASE"/>
</dbReference>
<evidence type="ECO:0000256" key="3">
    <source>
        <dbReference type="ARBA" id="ARBA00022516"/>
    </source>
</evidence>
<dbReference type="GO" id="GO:0016717">
    <property type="term" value="F:oxidoreductase activity, acting on paired donors, with oxidation of a pair of donors resulting in the reduction of molecular oxygen to two molecules of water"/>
    <property type="evidence" value="ECO:0007669"/>
    <property type="project" value="InterPro"/>
</dbReference>
<keyword evidence="15" id="KW-1185">Reference proteome</keyword>